<keyword evidence="1" id="KW-0812">Transmembrane</keyword>
<evidence type="ECO:0000313" key="2">
    <source>
        <dbReference type="EMBL" id="VVJ15463.1"/>
    </source>
</evidence>
<evidence type="ECO:0000256" key="1">
    <source>
        <dbReference type="SAM" id="Phobius"/>
    </source>
</evidence>
<sequence>MRVLAVILIAAVTWATFFNITKSAQSLNGYNLTAAIIVAVAVGAQRISAVQRWLTAPKSKRQELIEGVAQRTLVNLCRNCVVTDTLLELRVHIWEVPLWYRKIFPYRFRVWWKHLPVWDRLTRVAIRPALKRTAAVGLMKHAPSGVKFRKGRGLVGVCIANNIRAEILILDANDETYQQALAAGSEEEWQEKGVDITKNLSLEDAKRLAALYGFVIARVLQDGTSGEATGCVTISVTNANDPDFDFSRNERFKEALVDCAMTVSLA</sequence>
<gene>
    <name evidence="2" type="ORF">AA23TX_00484</name>
</gene>
<feature type="transmembrane region" description="Helical" evidence="1">
    <location>
        <begin position="33"/>
        <end position="54"/>
    </location>
</feature>
<dbReference type="AlphaFoldDB" id="A0A6I8LEL1"/>
<evidence type="ECO:0000313" key="3">
    <source>
        <dbReference type="Proteomes" id="UP000399805"/>
    </source>
</evidence>
<keyword evidence="3" id="KW-1185">Reference proteome</keyword>
<dbReference type="Proteomes" id="UP000399805">
    <property type="component" value="Unassembled WGS sequence"/>
</dbReference>
<name>A0A6I8LEL1_9PSEU</name>
<organism evidence="2 3">
    <name type="scientific">Amycolatopsis camponoti</name>
    <dbReference type="NCBI Taxonomy" id="2606593"/>
    <lineage>
        <taxon>Bacteria</taxon>
        <taxon>Bacillati</taxon>
        <taxon>Actinomycetota</taxon>
        <taxon>Actinomycetes</taxon>
        <taxon>Pseudonocardiales</taxon>
        <taxon>Pseudonocardiaceae</taxon>
        <taxon>Amycolatopsis</taxon>
    </lineage>
</organism>
<proteinExistence type="predicted"/>
<keyword evidence="1" id="KW-0472">Membrane</keyword>
<dbReference type="EMBL" id="CABVGP010000001">
    <property type="protein sequence ID" value="VVJ15463.1"/>
    <property type="molecule type" value="Genomic_DNA"/>
</dbReference>
<keyword evidence="1" id="KW-1133">Transmembrane helix</keyword>
<protein>
    <submittedName>
        <fullName evidence="2">Uncharacterized protein</fullName>
    </submittedName>
</protein>
<reference evidence="2 3" key="1">
    <citation type="submission" date="2019-09" db="EMBL/GenBank/DDBJ databases">
        <authorList>
            <person name="Leyn A S."/>
        </authorList>
    </citation>
    <scope>NUCLEOTIDE SEQUENCE [LARGE SCALE GENOMIC DNA]</scope>
    <source>
        <strain evidence="2">AA231_1</strain>
    </source>
</reference>
<accession>A0A6I8LEL1</accession>